<protein>
    <submittedName>
        <fullName evidence="8">Cytochrome P450</fullName>
    </submittedName>
</protein>
<keyword evidence="9" id="KW-1185">Reference proteome</keyword>
<dbReference type="PROSITE" id="PS00086">
    <property type="entry name" value="CYTOCHROME_P450"/>
    <property type="match status" value="1"/>
</dbReference>
<dbReference type="GO" id="GO:0005506">
    <property type="term" value="F:iron ion binding"/>
    <property type="evidence" value="ECO:0007669"/>
    <property type="project" value="InterPro"/>
</dbReference>
<reference evidence="8 9" key="1">
    <citation type="submission" date="2019-03" db="EMBL/GenBank/DDBJ databases">
        <title>Genomic Encyclopedia of Archaeal and Bacterial Type Strains, Phase II (KMG-II): from individual species to whole genera.</title>
        <authorList>
            <person name="Goeker M."/>
        </authorList>
    </citation>
    <scope>NUCLEOTIDE SEQUENCE [LARGE SCALE GENOMIC DNA]</scope>
    <source>
        <strain evidence="8 9">DSM 45499</strain>
    </source>
</reference>
<evidence type="ECO:0000256" key="7">
    <source>
        <dbReference type="RuleBase" id="RU000461"/>
    </source>
</evidence>
<evidence type="ECO:0000256" key="2">
    <source>
        <dbReference type="ARBA" id="ARBA00022617"/>
    </source>
</evidence>
<dbReference type="SUPFAM" id="SSF48264">
    <property type="entry name" value="Cytochrome P450"/>
    <property type="match status" value="1"/>
</dbReference>
<comment type="similarity">
    <text evidence="1 7">Belongs to the cytochrome P450 family.</text>
</comment>
<dbReference type="EMBL" id="SOCP01000002">
    <property type="protein sequence ID" value="TDV56119.1"/>
    <property type="molecule type" value="Genomic_DNA"/>
</dbReference>
<dbReference type="InterPro" id="IPR002397">
    <property type="entry name" value="Cyt_P450_B"/>
</dbReference>
<evidence type="ECO:0000256" key="6">
    <source>
        <dbReference type="ARBA" id="ARBA00023033"/>
    </source>
</evidence>
<dbReference type="FunFam" id="1.10.630.10:FF:000018">
    <property type="entry name" value="Cytochrome P450 monooxygenase"/>
    <property type="match status" value="1"/>
</dbReference>
<dbReference type="InterPro" id="IPR001128">
    <property type="entry name" value="Cyt_P450"/>
</dbReference>
<dbReference type="GO" id="GO:0004497">
    <property type="term" value="F:monooxygenase activity"/>
    <property type="evidence" value="ECO:0007669"/>
    <property type="project" value="UniProtKB-KW"/>
</dbReference>
<evidence type="ECO:0000313" key="8">
    <source>
        <dbReference type="EMBL" id="TDV56119.1"/>
    </source>
</evidence>
<dbReference type="InterPro" id="IPR036396">
    <property type="entry name" value="Cyt_P450_sf"/>
</dbReference>
<dbReference type="Gene3D" id="1.10.630.10">
    <property type="entry name" value="Cytochrome P450"/>
    <property type="match status" value="1"/>
</dbReference>
<dbReference type="InterPro" id="IPR017972">
    <property type="entry name" value="Cyt_P450_CS"/>
</dbReference>
<dbReference type="Pfam" id="PF00067">
    <property type="entry name" value="p450"/>
    <property type="match status" value="1"/>
</dbReference>
<keyword evidence="4 7" id="KW-0560">Oxidoreductase</keyword>
<dbReference type="PANTHER" id="PTHR46696">
    <property type="entry name" value="P450, PUTATIVE (EUROFUNG)-RELATED"/>
    <property type="match status" value="1"/>
</dbReference>
<proteinExistence type="inferred from homology"/>
<dbReference type="PANTHER" id="PTHR46696:SF1">
    <property type="entry name" value="CYTOCHROME P450 YJIB-RELATED"/>
    <property type="match status" value="1"/>
</dbReference>
<dbReference type="GO" id="GO:0020037">
    <property type="term" value="F:heme binding"/>
    <property type="evidence" value="ECO:0007669"/>
    <property type="project" value="InterPro"/>
</dbReference>
<evidence type="ECO:0000256" key="3">
    <source>
        <dbReference type="ARBA" id="ARBA00022723"/>
    </source>
</evidence>
<evidence type="ECO:0000313" key="9">
    <source>
        <dbReference type="Proteomes" id="UP000294927"/>
    </source>
</evidence>
<evidence type="ECO:0000256" key="1">
    <source>
        <dbReference type="ARBA" id="ARBA00010617"/>
    </source>
</evidence>
<dbReference type="Proteomes" id="UP000294927">
    <property type="component" value="Unassembled WGS sequence"/>
</dbReference>
<keyword evidence="2 7" id="KW-0349">Heme</keyword>
<dbReference type="GO" id="GO:0016705">
    <property type="term" value="F:oxidoreductase activity, acting on paired donors, with incorporation or reduction of molecular oxygen"/>
    <property type="evidence" value="ECO:0007669"/>
    <property type="project" value="InterPro"/>
</dbReference>
<keyword evidence="5 7" id="KW-0408">Iron</keyword>
<evidence type="ECO:0000256" key="4">
    <source>
        <dbReference type="ARBA" id="ARBA00023002"/>
    </source>
</evidence>
<organism evidence="8 9">
    <name type="scientific">Actinophytocola oryzae</name>
    <dbReference type="NCBI Taxonomy" id="502181"/>
    <lineage>
        <taxon>Bacteria</taxon>
        <taxon>Bacillati</taxon>
        <taxon>Actinomycetota</taxon>
        <taxon>Actinomycetes</taxon>
        <taxon>Pseudonocardiales</taxon>
        <taxon>Pseudonocardiaceae</taxon>
    </lineage>
</organism>
<keyword evidence="3 7" id="KW-0479">Metal-binding</keyword>
<accession>A0A4R7W2K7</accession>
<gene>
    <name evidence="8" type="ORF">CLV71_102180</name>
</gene>
<name>A0A4R7W2K7_9PSEU</name>
<keyword evidence="6 7" id="KW-0503">Monooxygenase</keyword>
<dbReference type="AlphaFoldDB" id="A0A4R7W2K7"/>
<sequence length="425" mass="47050">MTGKCPVHSNPMPMDEQYWPNPHRAHAALHEQGPVSRVCLPDQVPVWFVTGYEQVRVGLWDQRLARQRKYAGPDFTTTCYPEGQLESKLIMEDPPEHTATRDLLNFAFTPRRIEAVTPKIREIVARLLDDVEREAAANGGDVDLMRSFYAPLPISVISGILGLPDEYFDRIMAVTTAEFAMADVQTGADDDFEPLGNAAETAQAELFQIIAALVEQRRAAPGDDLISHWATATDENGELLSIYDVVALVIIMYLGGYDTTAGMLLSSTVDLLEHPEELAKLRDNPELYPVAIDELLRRNSSVTRGFRRFATEDMELGGARIAAGDTVLLSINGANRDPEVFENPHALDFSRPNNQRHIAFGRGPHHCPGSSLATAEVTIALEALFARFPNLELRTTREEIPWRQSTFCRAAYSLPVNIGTPAGDA</sequence>
<comment type="caution">
    <text evidence="8">The sequence shown here is derived from an EMBL/GenBank/DDBJ whole genome shotgun (WGS) entry which is preliminary data.</text>
</comment>
<evidence type="ECO:0000256" key="5">
    <source>
        <dbReference type="ARBA" id="ARBA00023004"/>
    </source>
</evidence>
<dbReference type="PRINTS" id="PR00359">
    <property type="entry name" value="BP450"/>
</dbReference>